<dbReference type="Proteomes" id="UP000030758">
    <property type="component" value="Unassembled WGS sequence"/>
</dbReference>
<dbReference type="GO" id="GO:0007033">
    <property type="term" value="P:vacuole organization"/>
    <property type="evidence" value="ECO:0007669"/>
    <property type="project" value="TreeGrafter"/>
</dbReference>
<protein>
    <recommendedName>
        <fullName evidence="5">Pep3/Vps18 RING C-terminal domain-containing protein</fullName>
    </recommendedName>
</protein>
<organism evidence="6">
    <name type="scientific">Trichuris suis</name>
    <name type="common">pig whipworm</name>
    <dbReference type="NCBI Taxonomy" id="68888"/>
    <lineage>
        <taxon>Eukaryota</taxon>
        <taxon>Metazoa</taxon>
        <taxon>Ecdysozoa</taxon>
        <taxon>Nematoda</taxon>
        <taxon>Enoplea</taxon>
        <taxon>Dorylaimia</taxon>
        <taxon>Trichinellida</taxon>
        <taxon>Trichuridae</taxon>
        <taxon>Trichuris</taxon>
    </lineage>
</organism>
<evidence type="ECO:0000259" key="5">
    <source>
        <dbReference type="Pfam" id="PF26148"/>
    </source>
</evidence>
<dbReference type="InterPro" id="IPR058919">
    <property type="entry name" value="Pep3/Vps18_RING_C"/>
</dbReference>
<gene>
    <name evidence="6" type="ORF">M514_03395</name>
</gene>
<dbReference type="GO" id="GO:0030897">
    <property type="term" value="C:HOPS complex"/>
    <property type="evidence" value="ECO:0007669"/>
    <property type="project" value="TreeGrafter"/>
</dbReference>
<dbReference type="PANTHER" id="PTHR23323">
    <property type="entry name" value="VACUOLAR PROTEIN SORTING-ASSOCIATED PROTEIN"/>
    <property type="match status" value="1"/>
</dbReference>
<evidence type="ECO:0000256" key="3">
    <source>
        <dbReference type="ARBA" id="ARBA00022771"/>
    </source>
</evidence>
<comment type="subcellular location">
    <subcellularLocation>
        <location evidence="1">Late endosome membrane</location>
        <topology evidence="1">Peripheral membrane protein</topology>
        <orientation evidence="1">Cytoplasmic side</orientation>
    </subcellularLocation>
</comment>
<evidence type="ECO:0000256" key="4">
    <source>
        <dbReference type="ARBA" id="ARBA00022833"/>
    </source>
</evidence>
<name>A0A085NF15_9BILA</name>
<dbReference type="EMBL" id="KL367508">
    <property type="protein sequence ID" value="KFD68061.1"/>
    <property type="molecule type" value="Genomic_DNA"/>
</dbReference>
<feature type="domain" description="Pep3/Vps18 RING C-terminal" evidence="5">
    <location>
        <begin position="389"/>
        <end position="430"/>
    </location>
</feature>
<dbReference type="Pfam" id="PF26148">
    <property type="entry name" value="VPS18_RING_C"/>
    <property type="match status" value="1"/>
</dbReference>
<evidence type="ECO:0000256" key="1">
    <source>
        <dbReference type="ARBA" id="ARBA00004492"/>
    </source>
</evidence>
<dbReference type="GO" id="GO:0007032">
    <property type="term" value="P:endosome organization"/>
    <property type="evidence" value="ECO:0007669"/>
    <property type="project" value="TreeGrafter"/>
</dbReference>
<dbReference type="GO" id="GO:0008270">
    <property type="term" value="F:zinc ion binding"/>
    <property type="evidence" value="ECO:0007669"/>
    <property type="project" value="UniProtKB-KW"/>
</dbReference>
<keyword evidence="2" id="KW-0479">Metal-binding</keyword>
<keyword evidence="3" id="KW-0863">Zinc-finger</keyword>
<proteinExistence type="predicted"/>
<dbReference type="GO" id="GO:0006904">
    <property type="term" value="P:vesicle docking involved in exocytosis"/>
    <property type="evidence" value="ECO:0007669"/>
    <property type="project" value="TreeGrafter"/>
</dbReference>
<evidence type="ECO:0000256" key="2">
    <source>
        <dbReference type="ARBA" id="ARBA00022723"/>
    </source>
</evidence>
<dbReference type="GO" id="GO:0031902">
    <property type="term" value="C:late endosome membrane"/>
    <property type="evidence" value="ECO:0007669"/>
    <property type="project" value="UniProtKB-SubCell"/>
</dbReference>
<accession>A0A085NF15</accession>
<dbReference type="GO" id="GO:0048284">
    <property type="term" value="P:organelle fusion"/>
    <property type="evidence" value="ECO:0007669"/>
    <property type="project" value="TreeGrafter"/>
</dbReference>
<dbReference type="AlphaFoldDB" id="A0A085NF15"/>
<dbReference type="PANTHER" id="PTHR23323:SF26">
    <property type="entry name" value="VACUOLAR PROTEIN SORTING-ASSOCIATED PROTEIN 18 HOMOLOG"/>
    <property type="match status" value="1"/>
</dbReference>
<keyword evidence="4" id="KW-0862">Zinc</keyword>
<evidence type="ECO:0000313" key="6">
    <source>
        <dbReference type="EMBL" id="KFD68061.1"/>
    </source>
</evidence>
<reference evidence="6" key="1">
    <citation type="journal article" date="2014" name="Nat. Genet.">
        <title>Genome and transcriptome of the porcine whipworm Trichuris suis.</title>
        <authorList>
            <person name="Jex A.R."/>
            <person name="Nejsum P."/>
            <person name="Schwarz E.M."/>
            <person name="Hu L."/>
            <person name="Young N.D."/>
            <person name="Hall R.S."/>
            <person name="Korhonen P.K."/>
            <person name="Liao S."/>
            <person name="Thamsborg S."/>
            <person name="Xia J."/>
            <person name="Xu P."/>
            <person name="Wang S."/>
            <person name="Scheerlinck J.P."/>
            <person name="Hofmann A."/>
            <person name="Sternberg P.W."/>
            <person name="Wang J."/>
            <person name="Gasser R.B."/>
        </authorList>
    </citation>
    <scope>NUCLEOTIDE SEQUENCE [LARGE SCALE GENOMIC DNA]</scope>
    <source>
        <strain evidence="6">DCEP-RM93F</strain>
    </source>
</reference>
<dbReference type="GO" id="GO:0030674">
    <property type="term" value="F:protein-macromolecule adaptor activity"/>
    <property type="evidence" value="ECO:0007669"/>
    <property type="project" value="TreeGrafter"/>
</dbReference>
<sequence>MDNCFENLLLRASNAELKHLLEKKLDSLQPNKPTSEALLAFALLRLDLSDMRRLQLENAWKSQQLGLFVPQSKNSSLHNFLAFKNERAKAALFGLSSATIETIKAYGDVDLLLNYLESSREFLELVSLQIQFDKHDAARETLKLSKSQEILNNAMPHAIDVDKKLLNSLIPNAILSCECLASFYRILLREKQELDSLGLITGSLGKFAWRDRLIQNFLISLYAKISNGSATPERLVKALPLPLFDIEQVLLIEEDARCRLQPVFALWRKTIESHIADLEYPSETRERLEKAAKLLQRLTAKTHGNLDGAHGKNSAADESHPLSAILLQVASQIEDDKLKSAEKLRLCELLSSHSEDDVKFANSFNEAVEIAAAIKTQLEAHSVGYSILKPGGKCSSCGLKISARSQEVFFPCLHSFHSSCFEKEVSMLTESIRTKAMPANAVKKNRFDENAPDRQTDAVPSSECPFCGNILAELIDVPFDASTSQQLEWP</sequence>